<dbReference type="PANTHER" id="PTHR47843:SF2">
    <property type="entry name" value="BTB DOMAIN-CONTAINING PROTEIN"/>
    <property type="match status" value="1"/>
</dbReference>
<evidence type="ECO:0000313" key="3">
    <source>
        <dbReference type="EMBL" id="KAF2256626.1"/>
    </source>
</evidence>
<keyword evidence="4" id="KW-1185">Reference proteome</keyword>
<dbReference type="Pfam" id="PF00651">
    <property type="entry name" value="BTB"/>
    <property type="match status" value="1"/>
</dbReference>
<dbReference type="PROSITE" id="PS50097">
    <property type="entry name" value="BTB"/>
    <property type="match status" value="1"/>
</dbReference>
<name>A0A6A6J1T7_9PLEO</name>
<organism evidence="3 4">
    <name type="scientific">Trematosphaeria pertusa</name>
    <dbReference type="NCBI Taxonomy" id="390896"/>
    <lineage>
        <taxon>Eukaryota</taxon>
        <taxon>Fungi</taxon>
        <taxon>Dikarya</taxon>
        <taxon>Ascomycota</taxon>
        <taxon>Pezizomycotina</taxon>
        <taxon>Dothideomycetes</taxon>
        <taxon>Pleosporomycetidae</taxon>
        <taxon>Pleosporales</taxon>
        <taxon>Massarineae</taxon>
        <taxon>Trematosphaeriaceae</taxon>
        <taxon>Trematosphaeria</taxon>
    </lineage>
</organism>
<dbReference type="RefSeq" id="XP_033691630.1">
    <property type="nucleotide sequence ID" value="XM_033834340.1"/>
</dbReference>
<dbReference type="SUPFAM" id="SSF54695">
    <property type="entry name" value="POZ domain"/>
    <property type="match status" value="1"/>
</dbReference>
<gene>
    <name evidence="3" type="ORF">BU26DRAFT_574899</name>
</gene>
<sequence>MTDTKGDSPAAPPLLSTAALGDIVTVTVGPEKKQYKIYKDLICYHSEYFRKAFNGPWKEAEEGVVLDDVEVGVFNIFVDWLYTQTIPRQTEEWARISGMIDPTDKHAGWKVDLHRLKACVFGDRFFAPNFHDAVHNLFVDELVAQKGGAWYEYVIFAFTNLPEDNEILKLLVDKQCASWSPSQDDNNDEKSLHPQLPHSFLLRYMLSHAEVRSNLVASGKLEACSYHRHASDEERKQCQKPKDTDTYRAR</sequence>
<accession>A0A6A6J1T7</accession>
<evidence type="ECO:0000313" key="4">
    <source>
        <dbReference type="Proteomes" id="UP000800094"/>
    </source>
</evidence>
<dbReference type="Gene3D" id="3.30.710.10">
    <property type="entry name" value="Potassium Channel Kv1.1, Chain A"/>
    <property type="match status" value="1"/>
</dbReference>
<reference evidence="3" key="1">
    <citation type="journal article" date="2020" name="Stud. Mycol.">
        <title>101 Dothideomycetes genomes: a test case for predicting lifestyles and emergence of pathogens.</title>
        <authorList>
            <person name="Haridas S."/>
            <person name="Albert R."/>
            <person name="Binder M."/>
            <person name="Bloem J."/>
            <person name="Labutti K."/>
            <person name="Salamov A."/>
            <person name="Andreopoulos B."/>
            <person name="Baker S."/>
            <person name="Barry K."/>
            <person name="Bills G."/>
            <person name="Bluhm B."/>
            <person name="Cannon C."/>
            <person name="Castanera R."/>
            <person name="Culley D."/>
            <person name="Daum C."/>
            <person name="Ezra D."/>
            <person name="Gonzalez J."/>
            <person name="Henrissat B."/>
            <person name="Kuo A."/>
            <person name="Liang C."/>
            <person name="Lipzen A."/>
            <person name="Lutzoni F."/>
            <person name="Magnuson J."/>
            <person name="Mondo S."/>
            <person name="Nolan M."/>
            <person name="Ohm R."/>
            <person name="Pangilinan J."/>
            <person name="Park H.-J."/>
            <person name="Ramirez L."/>
            <person name="Alfaro M."/>
            <person name="Sun H."/>
            <person name="Tritt A."/>
            <person name="Yoshinaga Y."/>
            <person name="Zwiers L.-H."/>
            <person name="Turgeon B."/>
            <person name="Goodwin S."/>
            <person name="Spatafora J."/>
            <person name="Crous P."/>
            <person name="Grigoriev I."/>
        </authorList>
    </citation>
    <scope>NUCLEOTIDE SEQUENCE</scope>
    <source>
        <strain evidence="3">CBS 122368</strain>
    </source>
</reference>
<evidence type="ECO:0000259" key="2">
    <source>
        <dbReference type="PROSITE" id="PS50097"/>
    </source>
</evidence>
<dbReference type="EMBL" id="ML987189">
    <property type="protein sequence ID" value="KAF2256626.1"/>
    <property type="molecule type" value="Genomic_DNA"/>
</dbReference>
<evidence type="ECO:0000256" key="1">
    <source>
        <dbReference type="SAM" id="MobiDB-lite"/>
    </source>
</evidence>
<dbReference type="CDD" id="cd18186">
    <property type="entry name" value="BTB_POZ_ZBTB_KLHL-like"/>
    <property type="match status" value="1"/>
</dbReference>
<dbReference type="PANTHER" id="PTHR47843">
    <property type="entry name" value="BTB DOMAIN-CONTAINING PROTEIN-RELATED"/>
    <property type="match status" value="1"/>
</dbReference>
<dbReference type="GeneID" id="54587670"/>
<proteinExistence type="predicted"/>
<dbReference type="Proteomes" id="UP000800094">
    <property type="component" value="Unassembled WGS sequence"/>
</dbReference>
<feature type="domain" description="BTB" evidence="2">
    <location>
        <begin position="22"/>
        <end position="90"/>
    </location>
</feature>
<protein>
    <recommendedName>
        <fullName evidence="2">BTB domain-containing protein</fullName>
    </recommendedName>
</protein>
<dbReference type="OrthoDB" id="194443at2759"/>
<dbReference type="InterPro" id="IPR000210">
    <property type="entry name" value="BTB/POZ_dom"/>
</dbReference>
<feature type="region of interest" description="Disordered" evidence="1">
    <location>
        <begin position="231"/>
        <end position="250"/>
    </location>
</feature>
<dbReference type="AlphaFoldDB" id="A0A6A6J1T7"/>
<dbReference type="InterPro" id="IPR011333">
    <property type="entry name" value="SKP1/BTB/POZ_sf"/>
</dbReference>